<keyword evidence="1" id="KW-0812">Transmembrane</keyword>
<name>A0ABQ3ZUB1_9ACTN</name>
<proteinExistence type="predicted"/>
<feature type="transmembrane region" description="Helical" evidence="1">
    <location>
        <begin position="50"/>
        <end position="71"/>
    </location>
</feature>
<protein>
    <recommendedName>
        <fullName evidence="4">DUF2637 domain-containing protein</fullName>
    </recommendedName>
</protein>
<sequence>MKLRKNRDAKTSPLAITAPVTKNFTEVFALTYAEKAVPDMLKAIDSIKRFNRFVLLGALLTSYLHQAHYLWSEKAGYFAYLVPLIFDAAMVSMLTVVRTAGIAKDAKRGAMVVFISAAVISATINFASPGSWGLRAIFALVVMLVIGVELVAGRIRPDFAAIQEQAAELLAAAQSITASEPATDAIPATSEQALPATVSVAPAVITAAVPEPTPEAPAHLLPTARFSVAQHEQTTGQPITVDELAARMSVPPAVAGQLLNAIRGHHPTPAPLNGHSPVLGGAR</sequence>
<feature type="transmembrane region" description="Helical" evidence="1">
    <location>
        <begin position="109"/>
        <end position="126"/>
    </location>
</feature>
<evidence type="ECO:0008006" key="4">
    <source>
        <dbReference type="Google" id="ProtNLM"/>
    </source>
</evidence>
<evidence type="ECO:0000313" key="2">
    <source>
        <dbReference type="EMBL" id="GIE22122.1"/>
    </source>
</evidence>
<comment type="caution">
    <text evidence="2">The sequence shown here is derived from an EMBL/GenBank/DDBJ whole genome shotgun (WGS) entry which is preliminary data.</text>
</comment>
<dbReference type="EMBL" id="BOMN01000066">
    <property type="protein sequence ID" value="GIE22122.1"/>
    <property type="molecule type" value="Genomic_DNA"/>
</dbReference>
<feature type="transmembrane region" description="Helical" evidence="1">
    <location>
        <begin position="132"/>
        <end position="152"/>
    </location>
</feature>
<reference evidence="2 3" key="1">
    <citation type="submission" date="2021-01" db="EMBL/GenBank/DDBJ databases">
        <title>Whole genome shotgun sequence of Actinoplanes humidus NBRC 14915.</title>
        <authorList>
            <person name="Komaki H."/>
            <person name="Tamura T."/>
        </authorList>
    </citation>
    <scope>NUCLEOTIDE SEQUENCE [LARGE SCALE GENOMIC DNA]</scope>
    <source>
        <strain evidence="2 3">NBRC 14915</strain>
    </source>
</reference>
<gene>
    <name evidence="2" type="ORF">Ahu01nite_052240</name>
</gene>
<keyword evidence="3" id="KW-1185">Reference proteome</keyword>
<evidence type="ECO:0000256" key="1">
    <source>
        <dbReference type="SAM" id="Phobius"/>
    </source>
</evidence>
<feature type="transmembrane region" description="Helical" evidence="1">
    <location>
        <begin position="77"/>
        <end position="97"/>
    </location>
</feature>
<keyword evidence="1" id="KW-1133">Transmembrane helix</keyword>
<evidence type="ECO:0000313" key="3">
    <source>
        <dbReference type="Proteomes" id="UP000603200"/>
    </source>
</evidence>
<keyword evidence="1" id="KW-0472">Membrane</keyword>
<accession>A0ABQ3ZUB1</accession>
<organism evidence="2 3">
    <name type="scientific">Winogradskya humida</name>
    <dbReference type="NCBI Taxonomy" id="113566"/>
    <lineage>
        <taxon>Bacteria</taxon>
        <taxon>Bacillati</taxon>
        <taxon>Actinomycetota</taxon>
        <taxon>Actinomycetes</taxon>
        <taxon>Micromonosporales</taxon>
        <taxon>Micromonosporaceae</taxon>
        <taxon>Winogradskya</taxon>
    </lineage>
</organism>
<dbReference type="Proteomes" id="UP000603200">
    <property type="component" value="Unassembled WGS sequence"/>
</dbReference>